<keyword evidence="2" id="KW-0812">Transmembrane</keyword>
<keyword evidence="2" id="KW-0472">Membrane</keyword>
<evidence type="ECO:0000313" key="3">
    <source>
        <dbReference type="EMBL" id="KAJ8448687.1"/>
    </source>
</evidence>
<protein>
    <submittedName>
        <fullName evidence="3">Uncharacterized protein</fullName>
    </submittedName>
</protein>
<evidence type="ECO:0000256" key="1">
    <source>
        <dbReference type="SAM" id="MobiDB-lite"/>
    </source>
</evidence>
<feature type="compositionally biased region" description="Polar residues" evidence="1">
    <location>
        <begin position="504"/>
        <end position="521"/>
    </location>
</feature>
<keyword evidence="2" id="KW-1133">Transmembrane helix</keyword>
<feature type="transmembrane region" description="Helical" evidence="2">
    <location>
        <begin position="845"/>
        <end position="868"/>
    </location>
</feature>
<dbReference type="InterPro" id="IPR004158">
    <property type="entry name" value="DUF247_pln"/>
</dbReference>
<proteinExistence type="predicted"/>
<feature type="region of interest" description="Disordered" evidence="1">
    <location>
        <begin position="495"/>
        <end position="521"/>
    </location>
</feature>
<dbReference type="OrthoDB" id="1849062at2759"/>
<dbReference type="Proteomes" id="UP001153076">
    <property type="component" value="Unassembled WGS sequence"/>
</dbReference>
<dbReference type="AlphaFoldDB" id="A0A9Q1KSM6"/>
<keyword evidence="4" id="KW-1185">Reference proteome</keyword>
<dbReference type="EMBL" id="JAKOGI010000028">
    <property type="protein sequence ID" value="KAJ8448687.1"/>
    <property type="molecule type" value="Genomic_DNA"/>
</dbReference>
<comment type="caution">
    <text evidence="3">The sequence shown here is derived from an EMBL/GenBank/DDBJ whole genome shotgun (WGS) entry which is preliminary data.</text>
</comment>
<evidence type="ECO:0000256" key="2">
    <source>
        <dbReference type="SAM" id="Phobius"/>
    </source>
</evidence>
<gene>
    <name evidence="3" type="ORF">Cgig2_010574</name>
</gene>
<dbReference type="Pfam" id="PF03140">
    <property type="entry name" value="DUF247"/>
    <property type="match status" value="2"/>
</dbReference>
<reference evidence="3" key="1">
    <citation type="submission" date="2022-04" db="EMBL/GenBank/DDBJ databases">
        <title>Carnegiea gigantea Genome sequencing and assembly v2.</title>
        <authorList>
            <person name="Copetti D."/>
            <person name="Sanderson M.J."/>
            <person name="Burquez A."/>
            <person name="Wojciechowski M.F."/>
        </authorList>
    </citation>
    <scope>NUCLEOTIDE SEQUENCE</scope>
    <source>
        <strain evidence="3">SGP5-SGP5p</strain>
        <tissue evidence="3">Aerial part</tissue>
    </source>
</reference>
<evidence type="ECO:0000313" key="4">
    <source>
        <dbReference type="Proteomes" id="UP001153076"/>
    </source>
</evidence>
<sequence>MEEVISIDSLERTARSLEKRRTHQRMVRVPLRLYRARPEAYKPQFMSIGPFYYLGPDFNSTKDVNLLAMEGQKRVFMLRLLARTASKEETLLSCWNLVQAQTPERIRKCYSEEVGVPLEDELLAKIMLIDGCFLLELLLWSYEGSCFATIENGSDFMTPMILGLRRDLALLENQIPFFVLQELYNIISPRLRSKTNSAPPDLTEMVLHFFRLPSLAQELCQNGHLHLLDLISKSHLPAGNCLDLLTNHYYHHYPRSLLDNDLVGNKSRFPLSRGVILRNATKLKEAGVIFQRAKTRTMLDLRFSHGVLHIPPLVINDCKESLLRNLLAFEHASKTGKEYFVSYVIFMDHLIGSKEDLQLLESKGIIVNELGGREDATKFFHHISKHFVLRNFYFRHLCREIEKFCESPRQKYFQELKQSPSAQAKVKGVRHTDAGEAPHGRYSAQSQVAKTRFKDVSILASETNKQARMFHFMSSEKFRDPVLSYETDGRRHLENPPAPDLQDHSVTVTRTHNPSDSSEIVSEHINSPAEQLLEKYRQFVRENLQLIWSLYCEEIGISLEALANIILVDSCFLLDFLCHGPQDIMFSAFRRDLVLLENQIPFFVLLGLSNMVDKFVDQCHLGMLIVQTFKLRPTSLPSRNDQWSQDIDAMRERLRLVNFGSDCIHFLDFIHLYHTVNIERTVRIEIDGSRAAHLRNATELRASGVTFECTPGFRSHSVLSLSFSKGVLSIPPLLVSDYTETVLVNLLAHEHRSPNHRGYFTSYVLFMSQLIESKEDLQLLEKEGIIHNELGSREDVSKLFSNMSKRFVLKDFLYSELCNEIEAYADSTWQRHLQVLKERYFSNPWTTLSVFAATILLLLTFIQTYYAVLSYYQGPHPK</sequence>
<organism evidence="3 4">
    <name type="scientific">Carnegiea gigantea</name>
    <dbReference type="NCBI Taxonomy" id="171969"/>
    <lineage>
        <taxon>Eukaryota</taxon>
        <taxon>Viridiplantae</taxon>
        <taxon>Streptophyta</taxon>
        <taxon>Embryophyta</taxon>
        <taxon>Tracheophyta</taxon>
        <taxon>Spermatophyta</taxon>
        <taxon>Magnoliopsida</taxon>
        <taxon>eudicotyledons</taxon>
        <taxon>Gunneridae</taxon>
        <taxon>Pentapetalae</taxon>
        <taxon>Caryophyllales</taxon>
        <taxon>Cactineae</taxon>
        <taxon>Cactaceae</taxon>
        <taxon>Cactoideae</taxon>
        <taxon>Echinocereeae</taxon>
        <taxon>Carnegiea</taxon>
    </lineage>
</organism>
<accession>A0A9Q1KSM6</accession>
<dbReference type="PANTHER" id="PTHR31170">
    <property type="entry name" value="BNAC04G53230D PROTEIN"/>
    <property type="match status" value="1"/>
</dbReference>
<dbReference type="PANTHER" id="PTHR31170:SF20">
    <property type="entry name" value="DUF247 DOMAIN PROTEIN"/>
    <property type="match status" value="1"/>
</dbReference>
<name>A0A9Q1KSM6_9CARY</name>